<name>W6MB66_9GAMM</name>
<evidence type="ECO:0008006" key="3">
    <source>
        <dbReference type="Google" id="ProtNLM"/>
    </source>
</evidence>
<organism evidence="1 2">
    <name type="scientific">Candidatus Competibacter denitrificans Run_A_D11</name>
    <dbReference type="NCBI Taxonomy" id="1400863"/>
    <lineage>
        <taxon>Bacteria</taxon>
        <taxon>Pseudomonadati</taxon>
        <taxon>Pseudomonadota</taxon>
        <taxon>Gammaproteobacteria</taxon>
        <taxon>Candidatus Competibacteraceae</taxon>
        <taxon>Candidatus Competibacter</taxon>
    </lineage>
</organism>
<dbReference type="OrthoDB" id="7030738at2"/>
<accession>W6MB66</accession>
<reference evidence="1" key="1">
    <citation type="submission" date="2013-07" db="EMBL/GenBank/DDBJ databases">
        <authorList>
            <person name="McIlroy S."/>
        </authorList>
    </citation>
    <scope>NUCLEOTIDE SEQUENCE [LARGE SCALE GENOMIC DNA]</scope>
    <source>
        <strain evidence="1">Run_A_D11</strain>
    </source>
</reference>
<dbReference type="AlphaFoldDB" id="W6MB66"/>
<protein>
    <recommendedName>
        <fullName evidence="3">HEPN domain-containing protein</fullName>
    </recommendedName>
</protein>
<proteinExistence type="predicted"/>
<keyword evidence="2" id="KW-1185">Reference proteome</keyword>
<dbReference type="EMBL" id="CBTJ020000101">
    <property type="protein sequence ID" value="CDI04099.1"/>
    <property type="molecule type" value="Genomic_DNA"/>
</dbReference>
<dbReference type="Proteomes" id="UP000035760">
    <property type="component" value="Unassembled WGS sequence"/>
</dbReference>
<dbReference type="RefSeq" id="WP_048675825.1">
    <property type="nucleotide sequence ID" value="NZ_CBTJ020000101.1"/>
</dbReference>
<evidence type="ECO:0000313" key="1">
    <source>
        <dbReference type="EMBL" id="CDI04099.1"/>
    </source>
</evidence>
<dbReference type="STRING" id="1400863.BN873_890005"/>
<reference evidence="1" key="2">
    <citation type="submission" date="2014-03" db="EMBL/GenBank/DDBJ databases">
        <title>Candidatus Competibacter-lineage genomes retrieved from metagenomes reveal functional metabolic diversity.</title>
        <authorList>
            <person name="McIlroy S.J."/>
            <person name="Albertsen M."/>
            <person name="Andresen E.K."/>
            <person name="Saunders A.M."/>
            <person name="Kristiansen R."/>
            <person name="Stokholm-Bjerregaard M."/>
            <person name="Nielsen K.L."/>
            <person name="Nielsen P.H."/>
        </authorList>
    </citation>
    <scope>NUCLEOTIDE SEQUENCE</scope>
    <source>
        <strain evidence="1">Run_A_D11</strain>
    </source>
</reference>
<evidence type="ECO:0000313" key="2">
    <source>
        <dbReference type="Proteomes" id="UP000035760"/>
    </source>
</evidence>
<dbReference type="Gene3D" id="1.20.120.330">
    <property type="entry name" value="Nucleotidyltransferases domain 2"/>
    <property type="match status" value="1"/>
</dbReference>
<sequence length="131" mass="14604">MSITPEDFLLAAKDTAGRKDEMGIRLTVSRAYYAAYHWALTVSYHCPTPPPKNEGVHKALVRRFSSVPTKGFQGSRIARDIGGWLDKGRTLRTIVDYELNAIIDKTAGTKAITYAERIRDLVAEFAALYTP</sequence>
<comment type="caution">
    <text evidence="1">The sequence shown here is derived from an EMBL/GenBank/DDBJ whole genome shotgun (WGS) entry which is preliminary data.</text>
</comment>
<gene>
    <name evidence="1" type="ORF">BN873_890005</name>
</gene>